<proteinExistence type="predicted"/>
<protein>
    <submittedName>
        <fullName evidence="1">Uncharacterized protein</fullName>
    </submittedName>
</protein>
<dbReference type="EMBL" id="CP031035">
    <property type="protein sequence ID" value="QDZ19183.1"/>
    <property type="molecule type" value="Genomic_DNA"/>
</dbReference>
<dbReference type="AlphaFoldDB" id="A0A5B8MFE2"/>
<gene>
    <name evidence="1" type="ORF">A3770_02p17010</name>
</gene>
<evidence type="ECO:0000313" key="1">
    <source>
        <dbReference type="EMBL" id="QDZ19183.1"/>
    </source>
</evidence>
<dbReference type="Proteomes" id="UP000316726">
    <property type="component" value="Chromosome 2"/>
</dbReference>
<reference evidence="1 2" key="1">
    <citation type="submission" date="2018-07" db="EMBL/GenBank/DDBJ databases">
        <title>The complete nuclear genome of the prasinophyte Chloropicon primus (CCMP1205).</title>
        <authorList>
            <person name="Pombert J.-F."/>
            <person name="Otis C."/>
            <person name="Turmel M."/>
            <person name="Lemieux C."/>
        </authorList>
    </citation>
    <scope>NUCLEOTIDE SEQUENCE [LARGE SCALE GENOMIC DNA]</scope>
    <source>
        <strain evidence="1 2">CCMP1205</strain>
    </source>
</reference>
<organism evidence="1 2">
    <name type="scientific">Chloropicon primus</name>
    <dbReference type="NCBI Taxonomy" id="1764295"/>
    <lineage>
        <taxon>Eukaryota</taxon>
        <taxon>Viridiplantae</taxon>
        <taxon>Chlorophyta</taxon>
        <taxon>Chloropicophyceae</taxon>
        <taxon>Chloropicales</taxon>
        <taxon>Chloropicaceae</taxon>
        <taxon>Chloropicon</taxon>
    </lineage>
</organism>
<evidence type="ECO:0000313" key="2">
    <source>
        <dbReference type="Proteomes" id="UP000316726"/>
    </source>
</evidence>
<sequence length="112" mass="13233">MDPPVEPRASAFQFVHREDILEQLKKNQELLKQIEVSAKEFLDGEKRVLELLMQRTDILERVRENMKSRLQAVQSLFDVLTQIDLDKVEQVLNEQKEELLQQRTLPFPFQAS</sequence>
<keyword evidence="2" id="KW-1185">Reference proteome</keyword>
<name>A0A5B8MFE2_9CHLO</name>
<accession>A0A5B8MFE2</accession>